<reference evidence="5" key="1">
    <citation type="submission" date="2025-08" db="UniProtKB">
        <authorList>
            <consortium name="RefSeq"/>
        </authorList>
    </citation>
    <scope>IDENTIFICATION</scope>
    <source>
        <strain evidence="5">OHB3-1</strain>
    </source>
</reference>
<accession>A0A6J1CMT5</accession>
<evidence type="ECO:0000259" key="2">
    <source>
        <dbReference type="PROSITE" id="PS50030"/>
    </source>
</evidence>
<dbReference type="PROSITE" id="PS50053">
    <property type="entry name" value="UBIQUITIN_2"/>
    <property type="match status" value="1"/>
</dbReference>
<dbReference type="SMART" id="SM00165">
    <property type="entry name" value="UBA"/>
    <property type="match status" value="3"/>
</dbReference>
<dbReference type="SUPFAM" id="SSF46934">
    <property type="entry name" value="UBA-like"/>
    <property type="match status" value="1"/>
</dbReference>
<dbReference type="GeneID" id="111013048"/>
<dbReference type="RefSeq" id="XP_022143095.1">
    <property type="nucleotide sequence ID" value="XM_022287403.1"/>
</dbReference>
<dbReference type="PROSITE" id="PS50030">
    <property type="entry name" value="UBA"/>
    <property type="match status" value="1"/>
</dbReference>
<dbReference type="AlphaFoldDB" id="A0A6J1CMT5"/>
<dbReference type="Proteomes" id="UP000504603">
    <property type="component" value="Unplaced"/>
</dbReference>
<dbReference type="CDD" id="cd14291">
    <property type="entry name" value="UBA1_NUB1_like"/>
    <property type="match status" value="1"/>
</dbReference>
<evidence type="ECO:0000313" key="5">
    <source>
        <dbReference type="RefSeq" id="XP_022143095.1"/>
    </source>
</evidence>
<dbReference type="InterPro" id="IPR029071">
    <property type="entry name" value="Ubiquitin-like_domsf"/>
</dbReference>
<dbReference type="Gene3D" id="1.10.8.10">
    <property type="entry name" value="DNA helicase RuvA subunit, C-terminal domain"/>
    <property type="match status" value="1"/>
</dbReference>
<dbReference type="InterPro" id="IPR000626">
    <property type="entry name" value="Ubiquitin-like_dom"/>
</dbReference>
<feature type="domain" description="UBA" evidence="2">
    <location>
        <begin position="285"/>
        <end position="325"/>
    </location>
</feature>
<feature type="domain" description="Ubiquitin-like" evidence="3">
    <location>
        <begin position="22"/>
        <end position="70"/>
    </location>
</feature>
<dbReference type="InterPro" id="IPR009060">
    <property type="entry name" value="UBA-like_sf"/>
</dbReference>
<dbReference type="Gene3D" id="3.10.20.90">
    <property type="entry name" value="Phosphatidylinositol 3-kinase Catalytic Subunit, Chain A, domain 1"/>
    <property type="match status" value="1"/>
</dbReference>
<dbReference type="PANTHER" id="PTHR12948">
    <property type="entry name" value="NEDD8 ULTIMATE BUSTER-1 BS4 PROTEIN"/>
    <property type="match status" value="1"/>
</dbReference>
<dbReference type="InterPro" id="IPR015940">
    <property type="entry name" value="UBA"/>
</dbReference>
<dbReference type="PANTHER" id="PTHR12948:SF3">
    <property type="entry name" value="NEDD8 ULTIMATE BUSTER 1"/>
    <property type="match status" value="1"/>
</dbReference>
<dbReference type="CDD" id="cd14270">
    <property type="entry name" value="UBA"/>
    <property type="match status" value="1"/>
</dbReference>
<feature type="compositionally biased region" description="Acidic residues" evidence="1">
    <location>
        <begin position="493"/>
        <end position="511"/>
    </location>
</feature>
<dbReference type="SUPFAM" id="SSF54236">
    <property type="entry name" value="Ubiquitin-like"/>
    <property type="match status" value="1"/>
</dbReference>
<keyword evidence="4" id="KW-1185">Reference proteome</keyword>
<protein>
    <submittedName>
        <fullName evidence="5">NEDD8 ultimate buster 1</fullName>
    </submittedName>
</protein>
<name>A0A6J1CMT5_MOMCH</name>
<dbReference type="GO" id="GO:0031593">
    <property type="term" value="F:polyubiquitin modification-dependent protein binding"/>
    <property type="evidence" value="ECO:0007669"/>
    <property type="project" value="UniProtKB-ARBA"/>
</dbReference>
<evidence type="ECO:0000313" key="4">
    <source>
        <dbReference type="Proteomes" id="UP000504603"/>
    </source>
</evidence>
<sequence>MAKLKISGPWAGVLEVELDNWTVPMLREEVARRSNCGIESINLICGGRVLKDGDGSEKLINLGVKNNSRILARRVSTEEGKSLKDELMAEEERSTRLARVKAAATALAKRHANGFLPVEDFNIELEDQSGQKVHMGSETDQRAIMMGLMLHANAKQLIKKGNYKEALEVLVMGEEAFSLCNPKVIEFVDNVPILQIDMVWCYFMLKDIKWLSEAGLRLAKAREGIERAHGKDSSRVRLLQAGCHPELALHLRLELLEGVAAYHSCQFDKAQKAINSAQAKYFQLQVPDEALSLVMSMGFEEREAKSALRMCHQDVANAVDFLVGERAKREKKREEDIQREKEIEEQKRYGMTPSKKAVDLQRLKELVSIIGYERELAAEALRRNENDFQKALDDLTNPETNSLIQNTIESRKRKRQRQTADSTVDTLVRMGFDRTKAVAASQAAGSLEQALHLLSLPETNTTVDGQPDSAFAAVAFEGANSSLSNIDGKEDMLDNFDDGEGPSTAEEERDSEMESKLAMELNGATAVSDYDMDVTKEGEAITEYLVFLDSVENLEKA</sequence>
<dbReference type="InterPro" id="IPR039749">
    <property type="entry name" value="NUB1"/>
</dbReference>
<evidence type="ECO:0000256" key="1">
    <source>
        <dbReference type="SAM" id="MobiDB-lite"/>
    </source>
</evidence>
<gene>
    <name evidence="5" type="primary">LOC111013048</name>
</gene>
<dbReference type="OrthoDB" id="434245at2759"/>
<dbReference type="Pfam" id="PF00627">
    <property type="entry name" value="UBA"/>
    <property type="match status" value="1"/>
</dbReference>
<feature type="region of interest" description="Disordered" evidence="1">
    <location>
        <begin position="484"/>
        <end position="520"/>
    </location>
</feature>
<dbReference type="GO" id="GO:2000058">
    <property type="term" value="P:regulation of ubiquitin-dependent protein catabolic process"/>
    <property type="evidence" value="ECO:0007669"/>
    <property type="project" value="TreeGrafter"/>
</dbReference>
<proteinExistence type="predicted"/>
<organism evidence="4 5">
    <name type="scientific">Momordica charantia</name>
    <name type="common">Bitter gourd</name>
    <name type="synonym">Balsam pear</name>
    <dbReference type="NCBI Taxonomy" id="3673"/>
    <lineage>
        <taxon>Eukaryota</taxon>
        <taxon>Viridiplantae</taxon>
        <taxon>Streptophyta</taxon>
        <taxon>Embryophyta</taxon>
        <taxon>Tracheophyta</taxon>
        <taxon>Spermatophyta</taxon>
        <taxon>Magnoliopsida</taxon>
        <taxon>eudicotyledons</taxon>
        <taxon>Gunneridae</taxon>
        <taxon>Pentapetalae</taxon>
        <taxon>rosids</taxon>
        <taxon>fabids</taxon>
        <taxon>Cucurbitales</taxon>
        <taxon>Cucurbitaceae</taxon>
        <taxon>Momordiceae</taxon>
        <taxon>Momordica</taxon>
    </lineage>
</organism>
<dbReference type="KEGG" id="mcha:111013048"/>
<evidence type="ECO:0000259" key="3">
    <source>
        <dbReference type="PROSITE" id="PS50053"/>
    </source>
</evidence>